<accession>A0ABQ2LFR8</accession>
<name>A0ABQ2LFR8_9PROT</name>
<gene>
    <name evidence="1" type="ORF">GCM10007972_24490</name>
</gene>
<dbReference type="Proteomes" id="UP000602381">
    <property type="component" value="Unassembled WGS sequence"/>
</dbReference>
<sequence>MTQSTAVSELRKRQYALEALPDTVTVPAQAPRRPETVAKPIEDATLDDIAFALRGIEAEFNAVGDRLHALRKLYQLARDAGALGTDRAVAAVGAGDA</sequence>
<protein>
    <submittedName>
        <fullName evidence="1">Uncharacterized protein</fullName>
    </submittedName>
</protein>
<evidence type="ECO:0000313" key="2">
    <source>
        <dbReference type="Proteomes" id="UP000602381"/>
    </source>
</evidence>
<comment type="caution">
    <text evidence="1">The sequence shown here is derived from an EMBL/GenBank/DDBJ whole genome shotgun (WGS) entry which is preliminary data.</text>
</comment>
<organism evidence="1 2">
    <name type="scientific">Iodidimonas muriae</name>
    <dbReference type="NCBI Taxonomy" id="261467"/>
    <lineage>
        <taxon>Bacteria</taxon>
        <taxon>Pseudomonadati</taxon>
        <taxon>Pseudomonadota</taxon>
        <taxon>Alphaproteobacteria</taxon>
        <taxon>Iodidimonadales</taxon>
        <taxon>Iodidimonadaceae</taxon>
        <taxon>Iodidimonas</taxon>
    </lineage>
</organism>
<keyword evidence="2" id="KW-1185">Reference proteome</keyword>
<evidence type="ECO:0000313" key="1">
    <source>
        <dbReference type="EMBL" id="GGO15908.1"/>
    </source>
</evidence>
<proteinExistence type="predicted"/>
<reference evidence="2" key="1">
    <citation type="journal article" date="2019" name="Int. J. Syst. Evol. Microbiol.">
        <title>The Global Catalogue of Microorganisms (GCM) 10K type strain sequencing project: providing services to taxonomists for standard genome sequencing and annotation.</title>
        <authorList>
            <consortium name="The Broad Institute Genomics Platform"/>
            <consortium name="The Broad Institute Genome Sequencing Center for Infectious Disease"/>
            <person name="Wu L."/>
            <person name="Ma J."/>
        </authorList>
    </citation>
    <scope>NUCLEOTIDE SEQUENCE [LARGE SCALE GENOMIC DNA]</scope>
    <source>
        <strain evidence="2">JCM 17843</strain>
    </source>
</reference>
<dbReference type="EMBL" id="BMOV01000010">
    <property type="protein sequence ID" value="GGO15908.1"/>
    <property type="molecule type" value="Genomic_DNA"/>
</dbReference>
<dbReference type="RefSeq" id="WP_150006458.1">
    <property type="nucleotide sequence ID" value="NZ_BMOV01000010.1"/>
</dbReference>